<gene>
    <name evidence="2" type="ORF">V1351_04675</name>
</gene>
<protein>
    <submittedName>
        <fullName evidence="2">Histidine phosphatase family protein</fullName>
    </submittedName>
</protein>
<sequence length="177" mass="18618">MTTSAEDRTLVLLRHASAESAAAGQDDRERSLTDAGREEARDVGRWLVEQGIGCDEVMCSPAQRTRETMAEIAAAGCAEAEVEIEHRLYNAGADDILAVVREASEDANVVLVVGHAPGLPTAASLLADGDGSAPAHDLLAEGFPPGAVAVLRYCGPWSDLAFDAATLERFHLPVLTP</sequence>
<evidence type="ECO:0000256" key="1">
    <source>
        <dbReference type="SAM" id="MobiDB-lite"/>
    </source>
</evidence>
<feature type="region of interest" description="Disordered" evidence="1">
    <location>
        <begin position="18"/>
        <end position="39"/>
    </location>
</feature>
<dbReference type="EMBL" id="CP144913">
    <property type="protein sequence ID" value="WXB77364.1"/>
    <property type="molecule type" value="Genomic_DNA"/>
</dbReference>
<accession>A0ABZ2MJT7</accession>
<reference evidence="2 3" key="1">
    <citation type="submission" date="2024-02" db="EMBL/GenBank/DDBJ databases">
        <title>Janibacter sp. nov., isolated from gut of marine sandworm.</title>
        <authorList>
            <person name="Kim B."/>
            <person name="Jun M.O."/>
            <person name="Shin N.-R."/>
        </authorList>
    </citation>
    <scope>NUCLEOTIDE SEQUENCE [LARGE SCALE GENOMIC DNA]</scope>
    <source>
        <strain evidence="2 3">A1S7</strain>
    </source>
</reference>
<dbReference type="InterPro" id="IPR013078">
    <property type="entry name" value="His_Pase_superF_clade-1"/>
</dbReference>
<organism evidence="2 3">
    <name type="scientific">Janibacter alittae</name>
    <dbReference type="NCBI Taxonomy" id="3115209"/>
    <lineage>
        <taxon>Bacteria</taxon>
        <taxon>Bacillati</taxon>
        <taxon>Actinomycetota</taxon>
        <taxon>Actinomycetes</taxon>
        <taxon>Micrococcales</taxon>
        <taxon>Intrasporangiaceae</taxon>
        <taxon>Janibacter</taxon>
    </lineage>
</organism>
<keyword evidence="3" id="KW-1185">Reference proteome</keyword>
<dbReference type="SMART" id="SM00855">
    <property type="entry name" value="PGAM"/>
    <property type="match status" value="1"/>
</dbReference>
<name>A0ABZ2MJT7_9MICO</name>
<dbReference type="InterPro" id="IPR029033">
    <property type="entry name" value="His_PPase_superfam"/>
</dbReference>
<dbReference type="Pfam" id="PF00300">
    <property type="entry name" value="His_Phos_1"/>
    <property type="match status" value="1"/>
</dbReference>
<dbReference type="SUPFAM" id="SSF53254">
    <property type="entry name" value="Phosphoglycerate mutase-like"/>
    <property type="match status" value="1"/>
</dbReference>
<dbReference type="Proteomes" id="UP001382727">
    <property type="component" value="Chromosome"/>
</dbReference>
<proteinExistence type="predicted"/>
<dbReference type="Gene3D" id="3.40.50.1240">
    <property type="entry name" value="Phosphoglycerate mutase-like"/>
    <property type="match status" value="1"/>
</dbReference>
<evidence type="ECO:0000313" key="3">
    <source>
        <dbReference type="Proteomes" id="UP001382727"/>
    </source>
</evidence>
<feature type="compositionally biased region" description="Basic and acidic residues" evidence="1">
    <location>
        <begin position="25"/>
        <end position="39"/>
    </location>
</feature>
<dbReference type="RefSeq" id="WP_338751185.1">
    <property type="nucleotide sequence ID" value="NZ_CP144913.1"/>
</dbReference>
<dbReference type="PANTHER" id="PTHR47623">
    <property type="entry name" value="OS09G0287300 PROTEIN"/>
    <property type="match status" value="1"/>
</dbReference>
<dbReference type="PANTHER" id="PTHR47623:SF1">
    <property type="entry name" value="OS09G0287300 PROTEIN"/>
    <property type="match status" value="1"/>
</dbReference>
<dbReference type="CDD" id="cd07067">
    <property type="entry name" value="HP_PGM_like"/>
    <property type="match status" value="1"/>
</dbReference>
<evidence type="ECO:0000313" key="2">
    <source>
        <dbReference type="EMBL" id="WXB77364.1"/>
    </source>
</evidence>